<evidence type="ECO:0000313" key="2">
    <source>
        <dbReference type="Proteomes" id="UP000605676"/>
    </source>
</evidence>
<protein>
    <submittedName>
        <fullName evidence="1">DUF177 domain-containing protein</fullName>
    </submittedName>
</protein>
<dbReference type="Pfam" id="PF02620">
    <property type="entry name" value="YceD"/>
    <property type="match status" value="1"/>
</dbReference>
<keyword evidence="2" id="KW-1185">Reference proteome</keyword>
<dbReference type="EMBL" id="JAENRR010000002">
    <property type="protein sequence ID" value="MBK3516049.1"/>
    <property type="molecule type" value="Genomic_DNA"/>
</dbReference>
<evidence type="ECO:0000313" key="1">
    <source>
        <dbReference type="EMBL" id="MBK3516049.1"/>
    </source>
</evidence>
<sequence>MDRLRNYGIPFKGLKEGKHLFNYEIGEEFFKLFEQPLVEKGGLRADVELNKSSALLTLSFKIDGDVETVCDNCLETLTLPVENESLMYIKFGEEYDEPTEEIIVLPHEENEINVAQLIYEFICVALPIRHVHPEDEDGNVTCDAEMVNQLDNYLVEEKTDEEQDDDIDPRWAALKNLVDKSNK</sequence>
<gene>
    <name evidence="1" type="ORF">JIV24_01770</name>
</gene>
<organism evidence="1 2">
    <name type="scientific">Carboxylicivirga marina</name>
    <dbReference type="NCBI Taxonomy" id="2800988"/>
    <lineage>
        <taxon>Bacteria</taxon>
        <taxon>Pseudomonadati</taxon>
        <taxon>Bacteroidota</taxon>
        <taxon>Bacteroidia</taxon>
        <taxon>Marinilabiliales</taxon>
        <taxon>Marinilabiliaceae</taxon>
        <taxon>Carboxylicivirga</taxon>
    </lineage>
</organism>
<comment type="caution">
    <text evidence="1">The sequence shown here is derived from an EMBL/GenBank/DDBJ whole genome shotgun (WGS) entry which is preliminary data.</text>
</comment>
<proteinExistence type="predicted"/>
<dbReference type="RefSeq" id="WP_200463279.1">
    <property type="nucleotide sequence ID" value="NZ_JAENRR010000002.1"/>
</dbReference>
<dbReference type="Proteomes" id="UP000605676">
    <property type="component" value="Unassembled WGS sequence"/>
</dbReference>
<reference evidence="1 2" key="1">
    <citation type="submission" date="2021-01" db="EMBL/GenBank/DDBJ databases">
        <title>Carboxyliciviraga sp.nov., isolated from coastal sediments.</title>
        <authorList>
            <person name="Lu D."/>
            <person name="Zhang T."/>
        </authorList>
    </citation>
    <scope>NUCLEOTIDE SEQUENCE [LARGE SCALE GENOMIC DNA]</scope>
    <source>
        <strain evidence="1 2">N1Y132</strain>
    </source>
</reference>
<name>A0ABS1HFT6_9BACT</name>
<dbReference type="InterPro" id="IPR003772">
    <property type="entry name" value="YceD"/>
</dbReference>
<accession>A0ABS1HFT6</accession>